<name>A0A975G0E4_9CAUL</name>
<proteinExistence type="inferred from homology"/>
<evidence type="ECO:0000313" key="5">
    <source>
        <dbReference type="EMBL" id="QUD88252.1"/>
    </source>
</evidence>
<evidence type="ECO:0000256" key="3">
    <source>
        <dbReference type="RuleBase" id="RU000363"/>
    </source>
</evidence>
<dbReference type="InterPro" id="IPR057326">
    <property type="entry name" value="KR_dom"/>
</dbReference>
<dbReference type="KEGG" id="caul:KCG34_25020"/>
<dbReference type="Pfam" id="PF00106">
    <property type="entry name" value="adh_short"/>
    <property type="match status" value="1"/>
</dbReference>
<dbReference type="GO" id="GO:0005829">
    <property type="term" value="C:cytosol"/>
    <property type="evidence" value="ECO:0007669"/>
    <property type="project" value="TreeGrafter"/>
</dbReference>
<keyword evidence="2" id="KW-0560">Oxidoreductase</keyword>
<organism evidence="5 6">
    <name type="scientific">Phenylobacterium montanum</name>
    <dbReference type="NCBI Taxonomy" id="2823693"/>
    <lineage>
        <taxon>Bacteria</taxon>
        <taxon>Pseudomonadati</taxon>
        <taxon>Pseudomonadota</taxon>
        <taxon>Alphaproteobacteria</taxon>
        <taxon>Caulobacterales</taxon>
        <taxon>Caulobacteraceae</taxon>
        <taxon>Phenylobacterium</taxon>
    </lineage>
</organism>
<dbReference type="EMBL" id="CP073078">
    <property type="protein sequence ID" value="QUD88252.1"/>
    <property type="molecule type" value="Genomic_DNA"/>
</dbReference>
<gene>
    <name evidence="5" type="ORF">KCG34_25020</name>
</gene>
<comment type="similarity">
    <text evidence="1 3">Belongs to the short-chain dehydrogenases/reductases (SDR) family.</text>
</comment>
<evidence type="ECO:0000313" key="6">
    <source>
        <dbReference type="Proteomes" id="UP000676409"/>
    </source>
</evidence>
<keyword evidence="6" id="KW-1185">Reference proteome</keyword>
<dbReference type="InterPro" id="IPR036291">
    <property type="entry name" value="NAD(P)-bd_dom_sf"/>
</dbReference>
<protein>
    <submittedName>
        <fullName evidence="5">SDR family oxidoreductase</fullName>
    </submittedName>
</protein>
<reference evidence="5" key="1">
    <citation type="submission" date="2021-04" db="EMBL/GenBank/DDBJ databases">
        <title>The complete genome sequence of Caulobacter sp. S6.</title>
        <authorList>
            <person name="Tang Y."/>
            <person name="Ouyang W."/>
            <person name="Liu Q."/>
            <person name="Huang B."/>
            <person name="Guo Z."/>
            <person name="Lei P."/>
        </authorList>
    </citation>
    <scope>NUCLEOTIDE SEQUENCE</scope>
    <source>
        <strain evidence="5">S6</strain>
    </source>
</reference>
<feature type="domain" description="Ketoreductase" evidence="4">
    <location>
        <begin position="8"/>
        <end position="191"/>
    </location>
</feature>
<accession>A0A975G0E4</accession>
<evidence type="ECO:0000259" key="4">
    <source>
        <dbReference type="SMART" id="SM00822"/>
    </source>
</evidence>
<dbReference type="SUPFAM" id="SSF51735">
    <property type="entry name" value="NAD(P)-binding Rossmann-fold domains"/>
    <property type="match status" value="1"/>
</dbReference>
<dbReference type="PRINTS" id="PR00081">
    <property type="entry name" value="GDHRDH"/>
</dbReference>
<dbReference type="GO" id="GO:0016491">
    <property type="term" value="F:oxidoreductase activity"/>
    <property type="evidence" value="ECO:0007669"/>
    <property type="project" value="UniProtKB-KW"/>
</dbReference>
<dbReference type="CDD" id="cd05374">
    <property type="entry name" value="17beta-HSD-like_SDR_c"/>
    <property type="match status" value="1"/>
</dbReference>
<dbReference type="Proteomes" id="UP000676409">
    <property type="component" value="Chromosome"/>
</dbReference>
<sequence length="286" mass="29665">MSAQEKPPVVLITGASTGVGAAAAVSFAKAGYRTIATLRNPDRAGELRDLAGTAGVTLEIERLDVEDRASIDERAAAALAQGGVDVLVNNAGAGFLGSLEQTTDEDLDRVMNANFFGAWRLTRALLPHMRERGSGRIISLSSVGGLVGQPFNDAYCAAKFALEGAMESLAPVARAFGVHVSLVEPGPINTAFVANVRATSQEVLGRLVPPYDQLAAAYMGASGNVFATYGQTGDDIAEIILKIAQDPAPKLRNITSDFAAGFVGCKLKDMTGEATLAVTGARLKAG</sequence>
<dbReference type="InterPro" id="IPR002347">
    <property type="entry name" value="SDR_fam"/>
</dbReference>
<dbReference type="Gene3D" id="3.40.50.720">
    <property type="entry name" value="NAD(P)-binding Rossmann-like Domain"/>
    <property type="match status" value="1"/>
</dbReference>
<evidence type="ECO:0000256" key="1">
    <source>
        <dbReference type="ARBA" id="ARBA00006484"/>
    </source>
</evidence>
<dbReference type="PRINTS" id="PR00080">
    <property type="entry name" value="SDRFAMILY"/>
</dbReference>
<dbReference type="PANTHER" id="PTHR43391">
    <property type="entry name" value="RETINOL DEHYDROGENASE-RELATED"/>
    <property type="match status" value="1"/>
</dbReference>
<dbReference type="RefSeq" id="WP_211938303.1">
    <property type="nucleotide sequence ID" value="NZ_CP073078.1"/>
</dbReference>
<evidence type="ECO:0000256" key="2">
    <source>
        <dbReference type="ARBA" id="ARBA00023002"/>
    </source>
</evidence>
<dbReference type="PANTHER" id="PTHR43391:SF86">
    <property type="entry name" value="SHORT-CHAIN DEHYDROGENASE_REDUCTASE FAMILY PROTEIN"/>
    <property type="match status" value="1"/>
</dbReference>
<dbReference type="AlphaFoldDB" id="A0A975G0E4"/>
<dbReference type="SMART" id="SM00822">
    <property type="entry name" value="PKS_KR"/>
    <property type="match status" value="1"/>
</dbReference>